<proteinExistence type="predicted"/>
<dbReference type="RefSeq" id="XP_046067863.1">
    <property type="nucleotide sequence ID" value="XM_046217587.1"/>
</dbReference>
<dbReference type="Proteomes" id="UP001201262">
    <property type="component" value="Unassembled WGS sequence"/>
</dbReference>
<reference evidence="1" key="1">
    <citation type="submission" date="2021-12" db="EMBL/GenBank/DDBJ databases">
        <title>Convergent genome expansion in fungi linked to evolution of root-endophyte symbiosis.</title>
        <authorList>
            <consortium name="DOE Joint Genome Institute"/>
            <person name="Ke Y.-H."/>
            <person name="Bonito G."/>
            <person name="Liao H.-L."/>
            <person name="Looney B."/>
            <person name="Rojas-Flechas A."/>
            <person name="Nash J."/>
            <person name="Hameed K."/>
            <person name="Schadt C."/>
            <person name="Martin F."/>
            <person name="Crous P.W."/>
            <person name="Miettinen O."/>
            <person name="Magnuson J.K."/>
            <person name="Labbe J."/>
            <person name="Jacobson D."/>
            <person name="Doktycz M.J."/>
            <person name="Veneault-Fourrey C."/>
            <person name="Kuo A."/>
            <person name="Mondo S."/>
            <person name="Calhoun S."/>
            <person name="Riley R."/>
            <person name="Ohm R."/>
            <person name="LaButti K."/>
            <person name="Andreopoulos B."/>
            <person name="Pangilinan J."/>
            <person name="Nolan M."/>
            <person name="Tritt A."/>
            <person name="Clum A."/>
            <person name="Lipzen A."/>
            <person name="Daum C."/>
            <person name="Barry K."/>
            <person name="Grigoriev I.V."/>
            <person name="Vilgalys R."/>
        </authorList>
    </citation>
    <scope>NUCLEOTIDE SEQUENCE</scope>
    <source>
        <strain evidence="1">PMI_201</strain>
    </source>
</reference>
<comment type="caution">
    <text evidence="1">The sequence shown here is derived from an EMBL/GenBank/DDBJ whole genome shotgun (WGS) entry which is preliminary data.</text>
</comment>
<organism evidence="1 2">
    <name type="scientific">Talaromyces proteolyticus</name>
    <dbReference type="NCBI Taxonomy" id="1131652"/>
    <lineage>
        <taxon>Eukaryota</taxon>
        <taxon>Fungi</taxon>
        <taxon>Dikarya</taxon>
        <taxon>Ascomycota</taxon>
        <taxon>Pezizomycotina</taxon>
        <taxon>Eurotiomycetes</taxon>
        <taxon>Eurotiomycetidae</taxon>
        <taxon>Eurotiales</taxon>
        <taxon>Trichocomaceae</taxon>
        <taxon>Talaromyces</taxon>
        <taxon>Talaromyces sect. Bacilispori</taxon>
    </lineage>
</organism>
<keyword evidence="2" id="KW-1185">Reference proteome</keyword>
<evidence type="ECO:0000313" key="1">
    <source>
        <dbReference type="EMBL" id="KAH8691866.1"/>
    </source>
</evidence>
<gene>
    <name evidence="1" type="ORF">BGW36DRAFT_39134</name>
</gene>
<protein>
    <submittedName>
        <fullName evidence="1">Uncharacterized protein</fullName>
    </submittedName>
</protein>
<evidence type="ECO:0000313" key="2">
    <source>
        <dbReference type="Proteomes" id="UP001201262"/>
    </source>
</evidence>
<name>A0AAD4KLA7_9EURO</name>
<dbReference type="GeneID" id="70247874"/>
<dbReference type="AlphaFoldDB" id="A0AAD4KLA7"/>
<sequence length="110" mass="12310">MATKLQIEDVTNVAENDDSLKERYKQVTGVDGKIEEVIPNPASVRGPFTYKTAIIIWLNSNIGTVKVFLGDTNVETWQTSPGGALKVIMVFLEPGYYSWWTNGAKVKFIR</sequence>
<dbReference type="EMBL" id="JAJTJA010000011">
    <property type="protein sequence ID" value="KAH8691866.1"/>
    <property type="molecule type" value="Genomic_DNA"/>
</dbReference>
<accession>A0AAD4KLA7</accession>